<dbReference type="EMBL" id="RBTN01000211">
    <property type="protein sequence ID" value="RMT74043.1"/>
    <property type="molecule type" value="Genomic_DNA"/>
</dbReference>
<dbReference type="Proteomes" id="UP000268636">
    <property type="component" value="Unassembled WGS sequence"/>
</dbReference>
<comment type="similarity">
    <text evidence="1">Belongs to the short-chain dehydrogenases/reductases (SDR) family.</text>
</comment>
<organism evidence="3 4">
    <name type="scientific">Pseudomonas savastanoi pv. nerii</name>
    <dbReference type="NCBI Taxonomy" id="360921"/>
    <lineage>
        <taxon>Bacteria</taxon>
        <taxon>Pseudomonadati</taxon>
        <taxon>Pseudomonadota</taxon>
        <taxon>Gammaproteobacteria</taxon>
        <taxon>Pseudomonadales</taxon>
        <taxon>Pseudomonadaceae</taxon>
        <taxon>Pseudomonas</taxon>
    </lineage>
</organism>
<dbReference type="NCBIfam" id="NF005559">
    <property type="entry name" value="PRK07231.1"/>
    <property type="match status" value="1"/>
</dbReference>
<dbReference type="InterPro" id="IPR057326">
    <property type="entry name" value="KR_dom"/>
</dbReference>
<reference evidence="3 4" key="1">
    <citation type="submission" date="2018-08" db="EMBL/GenBank/DDBJ databases">
        <title>Recombination of ecologically and evolutionarily significant loci maintains genetic cohesion in the Pseudomonas syringae species complex.</title>
        <authorList>
            <person name="Dillon M."/>
            <person name="Thakur S."/>
            <person name="Almeida R.N.D."/>
            <person name="Weir B.S."/>
            <person name="Guttman D.S."/>
        </authorList>
    </citation>
    <scope>NUCLEOTIDE SEQUENCE [LARGE SCALE GENOMIC DNA]</scope>
    <source>
        <strain evidence="3 4">ICMP 13786</strain>
    </source>
</reference>
<gene>
    <name evidence="3" type="ORF">ALP42_05022</name>
</gene>
<protein>
    <submittedName>
        <fullName evidence="3">Short chain dehydrogenase/reductase family oxidoreductase</fullName>
    </submittedName>
</protein>
<feature type="domain" description="Ketoreductase" evidence="2">
    <location>
        <begin position="28"/>
        <end position="208"/>
    </location>
</feature>
<dbReference type="PRINTS" id="PR00081">
    <property type="entry name" value="GDHRDH"/>
</dbReference>
<dbReference type="FunFam" id="3.40.50.720:FF:000084">
    <property type="entry name" value="Short-chain dehydrogenase reductase"/>
    <property type="match status" value="1"/>
</dbReference>
<evidence type="ECO:0000313" key="4">
    <source>
        <dbReference type="Proteomes" id="UP000268636"/>
    </source>
</evidence>
<dbReference type="PROSITE" id="PS00061">
    <property type="entry name" value="ADH_SHORT"/>
    <property type="match status" value="1"/>
</dbReference>
<dbReference type="InterPro" id="IPR036291">
    <property type="entry name" value="NAD(P)-bd_dom_sf"/>
</dbReference>
<sequence>MNAACNRAVHLITPLFFWSCCMNRFTQKVVVVTGAGSGIGEATAKRFAQEGARVVLVGRNRDKLDKVAAQLAGEGHLVRATDVADPSDVEALFKEVATHFGRLDVLVNNAGIVKSGKVTELGVDDWKELMSVDLDGVFYCTRTAMPALIASKGNIINVSSVSGLGGDWGMSFYNAAKGAITNFTRALAMDHGADGVRVNAVCPSLTRSELTEDMLGDKALMAKFMERIPLGRPGEAEDVGDVIAFLASEDARLVTGVNLPVDGGLSASNGQPPQA</sequence>
<accession>A0AB74BG84</accession>
<dbReference type="InterPro" id="IPR020904">
    <property type="entry name" value="Sc_DH/Rdtase_CS"/>
</dbReference>
<dbReference type="PANTHER" id="PTHR43975:SF2">
    <property type="entry name" value="EG:BACR7A4.14 PROTEIN-RELATED"/>
    <property type="match status" value="1"/>
</dbReference>
<dbReference type="SMART" id="SM00822">
    <property type="entry name" value="PKS_KR"/>
    <property type="match status" value="1"/>
</dbReference>
<name>A0AB74BG84_PSESS</name>
<dbReference type="CDD" id="cd05233">
    <property type="entry name" value="SDR_c"/>
    <property type="match status" value="1"/>
</dbReference>
<dbReference type="Gene3D" id="3.40.50.720">
    <property type="entry name" value="NAD(P)-binding Rossmann-like Domain"/>
    <property type="match status" value="1"/>
</dbReference>
<comment type="caution">
    <text evidence="3">The sequence shown here is derived from an EMBL/GenBank/DDBJ whole genome shotgun (WGS) entry which is preliminary data.</text>
</comment>
<dbReference type="Pfam" id="PF13561">
    <property type="entry name" value="adh_short_C2"/>
    <property type="match status" value="1"/>
</dbReference>
<dbReference type="PRINTS" id="PR00080">
    <property type="entry name" value="SDRFAMILY"/>
</dbReference>
<dbReference type="SUPFAM" id="SSF51735">
    <property type="entry name" value="NAD(P)-binding Rossmann-fold domains"/>
    <property type="match status" value="1"/>
</dbReference>
<proteinExistence type="inferred from homology"/>
<evidence type="ECO:0000259" key="2">
    <source>
        <dbReference type="SMART" id="SM00822"/>
    </source>
</evidence>
<dbReference type="AlphaFoldDB" id="A0AB74BG84"/>
<dbReference type="InterPro" id="IPR002347">
    <property type="entry name" value="SDR_fam"/>
</dbReference>
<dbReference type="PANTHER" id="PTHR43975">
    <property type="entry name" value="ZGC:101858"/>
    <property type="match status" value="1"/>
</dbReference>
<evidence type="ECO:0000313" key="3">
    <source>
        <dbReference type="EMBL" id="RMT74043.1"/>
    </source>
</evidence>
<evidence type="ECO:0000256" key="1">
    <source>
        <dbReference type="ARBA" id="ARBA00006484"/>
    </source>
</evidence>